<organism evidence="2 3">
    <name type="scientific">Dissophora globulifera</name>
    <dbReference type="NCBI Taxonomy" id="979702"/>
    <lineage>
        <taxon>Eukaryota</taxon>
        <taxon>Fungi</taxon>
        <taxon>Fungi incertae sedis</taxon>
        <taxon>Mucoromycota</taxon>
        <taxon>Mortierellomycotina</taxon>
        <taxon>Mortierellomycetes</taxon>
        <taxon>Mortierellales</taxon>
        <taxon>Mortierellaceae</taxon>
        <taxon>Dissophora</taxon>
    </lineage>
</organism>
<dbReference type="Gene3D" id="3.80.10.10">
    <property type="entry name" value="Ribonuclease Inhibitor"/>
    <property type="match status" value="1"/>
</dbReference>
<dbReference type="Proteomes" id="UP000738325">
    <property type="component" value="Unassembled WGS sequence"/>
</dbReference>
<sequence length="770" mass="88030">MDIRGSSISLGSQYKDPDKPNPLYIPEIILLVFEYVDPFLHRRLSEVCRLWRSVGHTLVWSYCSMDNRHLFEFLQRPQSQFKIATIREGQDEEKESEELMTETRQDDDPAIDEASFVMNCDLIELLKFSEKSDLTAAYLASIEPPDPSTAFRIHKGLIDRSTIFRNCHGFKGLQALFVWPSLAISQDQTLLRQYFRLIENTIATCVFLRTLDIRTSGSLLGSGLLHAITRDDGIGRIALRRLHLACDFNGAELLIFQHLIDSHHRLGLTSDGVPSLPEKSLFCPILDTLYLRNVQPITATQRRSPFFQLWPQEEPKTTLRYLTSLTILNFHTGCRIGGSGVEPSNWQDYLSIDPLLAILRLCPNLTHLRVSYDITHASQPGPVGFTQKVRTLYPRHHDNEWSNVYDDFISKFGKLVPKLSNIDFGMRPHFDQAAWKHLMRRYRWQLKALSVWSALEFDARVLTLLIGPPLGHPDRVKRPHLLTKLDINGLDATAETAWLIFQQIPTLLDFSARDVPLDATRLVGYDWVCTSLQTLAIYVAVPKEPPEEETTWVWDEKRRKWRENSDIYCDVATLDEQDQQHDYSTRLQVQVCEQIGRLTNLHKLILEGCTAREDDGDDGVMPAGHESMRLTLETGLDQLAPLKRRLETLIVYQLDDQLCGQKEMEWIARNWVHHNNPHWLQTHAVEAQPHMTSRSTLTTDECSISPTASYLVPAPTFEALLGISVKNTKAGEEVAETEAEAEAEAEAARIASLKWFHEECPTVSVKTFDE</sequence>
<dbReference type="AlphaFoldDB" id="A0A9P6UZ41"/>
<keyword evidence="3" id="KW-1185">Reference proteome</keyword>
<evidence type="ECO:0000313" key="3">
    <source>
        <dbReference type="Proteomes" id="UP000738325"/>
    </source>
</evidence>
<accession>A0A9P6UZ41</accession>
<evidence type="ECO:0008006" key="4">
    <source>
        <dbReference type="Google" id="ProtNLM"/>
    </source>
</evidence>
<feature type="region of interest" description="Disordered" evidence="1">
    <location>
        <begin position="88"/>
        <end position="107"/>
    </location>
</feature>
<gene>
    <name evidence="2" type="ORF">BGZ99_009245</name>
</gene>
<proteinExistence type="predicted"/>
<dbReference type="InterPro" id="IPR032675">
    <property type="entry name" value="LRR_dom_sf"/>
</dbReference>
<dbReference type="OrthoDB" id="2375664at2759"/>
<dbReference type="EMBL" id="JAAAIP010000077">
    <property type="protein sequence ID" value="KAG0326663.1"/>
    <property type="molecule type" value="Genomic_DNA"/>
</dbReference>
<evidence type="ECO:0000256" key="1">
    <source>
        <dbReference type="SAM" id="MobiDB-lite"/>
    </source>
</evidence>
<name>A0A9P6UZ41_9FUNG</name>
<dbReference type="SUPFAM" id="SSF52047">
    <property type="entry name" value="RNI-like"/>
    <property type="match status" value="1"/>
</dbReference>
<feature type="compositionally biased region" description="Acidic residues" evidence="1">
    <location>
        <begin position="90"/>
        <end position="100"/>
    </location>
</feature>
<comment type="caution">
    <text evidence="2">The sequence shown here is derived from an EMBL/GenBank/DDBJ whole genome shotgun (WGS) entry which is preliminary data.</text>
</comment>
<evidence type="ECO:0000313" key="2">
    <source>
        <dbReference type="EMBL" id="KAG0326663.1"/>
    </source>
</evidence>
<reference evidence="2" key="1">
    <citation type="journal article" date="2020" name="Fungal Divers.">
        <title>Resolving the Mortierellaceae phylogeny through synthesis of multi-gene phylogenetics and phylogenomics.</title>
        <authorList>
            <person name="Vandepol N."/>
            <person name="Liber J."/>
            <person name="Desiro A."/>
            <person name="Na H."/>
            <person name="Kennedy M."/>
            <person name="Barry K."/>
            <person name="Grigoriev I.V."/>
            <person name="Miller A.N."/>
            <person name="O'Donnell K."/>
            <person name="Stajich J.E."/>
            <person name="Bonito G."/>
        </authorList>
    </citation>
    <scope>NUCLEOTIDE SEQUENCE</scope>
    <source>
        <strain evidence="2">REB-010B</strain>
    </source>
</reference>
<protein>
    <recommendedName>
        <fullName evidence="4">F-box domain-containing protein</fullName>
    </recommendedName>
</protein>